<comment type="similarity">
    <text evidence="5">Belongs to the UPF0391 family.</text>
</comment>
<evidence type="ECO:0000256" key="3">
    <source>
        <dbReference type="ARBA" id="ARBA00022989"/>
    </source>
</evidence>
<protein>
    <recommendedName>
        <fullName evidence="5">UPF0391 membrane protein GH266_08645</fullName>
    </recommendedName>
</protein>
<dbReference type="PIRSF" id="PIRSF036466">
    <property type="entry name" value="UCP036466"/>
    <property type="match status" value="1"/>
</dbReference>
<evidence type="ECO:0000256" key="5">
    <source>
        <dbReference type="HAMAP-Rule" id="MF_01361"/>
    </source>
</evidence>
<evidence type="ECO:0000313" key="6">
    <source>
        <dbReference type="EMBL" id="QGZ34569.1"/>
    </source>
</evidence>
<evidence type="ECO:0000256" key="4">
    <source>
        <dbReference type="ARBA" id="ARBA00023136"/>
    </source>
</evidence>
<dbReference type="NCBIfam" id="NF010229">
    <property type="entry name" value="PRK13682.1-4"/>
    <property type="match status" value="1"/>
</dbReference>
<feature type="transmembrane region" description="Helical" evidence="5">
    <location>
        <begin position="29"/>
        <end position="51"/>
    </location>
</feature>
<dbReference type="AlphaFoldDB" id="A0A857C6Q8"/>
<dbReference type="GO" id="GO:0005886">
    <property type="term" value="C:plasma membrane"/>
    <property type="evidence" value="ECO:0007669"/>
    <property type="project" value="UniProtKB-SubCell"/>
</dbReference>
<keyword evidence="3 5" id="KW-1133">Transmembrane helix</keyword>
<dbReference type="Pfam" id="PF07043">
    <property type="entry name" value="DUF1328"/>
    <property type="match status" value="1"/>
</dbReference>
<dbReference type="InterPro" id="IPR009760">
    <property type="entry name" value="DUF1328"/>
</dbReference>
<evidence type="ECO:0000256" key="2">
    <source>
        <dbReference type="ARBA" id="ARBA00022692"/>
    </source>
</evidence>
<organism evidence="6 7">
    <name type="scientific">Stappia indica</name>
    <dbReference type="NCBI Taxonomy" id="538381"/>
    <lineage>
        <taxon>Bacteria</taxon>
        <taxon>Pseudomonadati</taxon>
        <taxon>Pseudomonadota</taxon>
        <taxon>Alphaproteobacteria</taxon>
        <taxon>Hyphomicrobiales</taxon>
        <taxon>Stappiaceae</taxon>
        <taxon>Stappia</taxon>
    </lineage>
</organism>
<comment type="subcellular location">
    <subcellularLocation>
        <location evidence="5">Cell membrane</location>
        <topology evidence="5">Single-pass membrane protein</topology>
    </subcellularLocation>
</comment>
<dbReference type="RefSeq" id="WP_158193535.1">
    <property type="nucleotide sequence ID" value="NZ_CP046908.1"/>
</dbReference>
<dbReference type="NCBIfam" id="NF010228">
    <property type="entry name" value="PRK13682.1-3"/>
    <property type="match status" value="1"/>
</dbReference>
<sequence>MFGWALTFLVVALIAAVLGFGGIAGTAMGIAKLIFVIAIILFVISLVYGLISGRRPPTV</sequence>
<dbReference type="HAMAP" id="MF_01361">
    <property type="entry name" value="UPF0391"/>
    <property type="match status" value="1"/>
</dbReference>
<dbReference type="EMBL" id="CP046908">
    <property type="protein sequence ID" value="QGZ34569.1"/>
    <property type="molecule type" value="Genomic_DNA"/>
</dbReference>
<proteinExistence type="inferred from homology"/>
<name>A0A857C6Q8_9HYPH</name>
<reference evidence="6 7" key="1">
    <citation type="submission" date="2019-12" db="EMBL/GenBank/DDBJ databases">
        <title>The genome of Stappia indica PHM037.</title>
        <authorList>
            <person name="Kacar D."/>
            <person name="Galan B."/>
            <person name="Canedo L."/>
            <person name="Rodriguez P."/>
            <person name="de la Calle F."/>
            <person name="Garcia J.L."/>
        </authorList>
    </citation>
    <scope>NUCLEOTIDE SEQUENCE [LARGE SCALE GENOMIC DNA]</scope>
    <source>
        <strain evidence="6 7">PHM037</strain>
    </source>
</reference>
<keyword evidence="1 5" id="KW-1003">Cell membrane</keyword>
<dbReference type="Proteomes" id="UP000435648">
    <property type="component" value="Chromosome"/>
</dbReference>
<evidence type="ECO:0000256" key="1">
    <source>
        <dbReference type="ARBA" id="ARBA00022475"/>
    </source>
</evidence>
<keyword evidence="4 5" id="KW-0472">Membrane</keyword>
<dbReference type="KEGG" id="siw:GH266_08645"/>
<keyword evidence="2 5" id="KW-0812">Transmembrane</keyword>
<accession>A0A857C6Q8</accession>
<evidence type="ECO:0000313" key="7">
    <source>
        <dbReference type="Proteomes" id="UP000435648"/>
    </source>
</evidence>
<gene>
    <name evidence="6" type="ORF">GH266_08645</name>
</gene>